<reference evidence="2" key="1">
    <citation type="journal article" date="2014" name="Nat. Commun.">
        <title>The tobacco genome sequence and its comparison with those of tomato and potato.</title>
        <authorList>
            <person name="Sierro N."/>
            <person name="Battey J.N."/>
            <person name="Ouadi S."/>
            <person name="Bakaher N."/>
            <person name="Bovet L."/>
            <person name="Willig A."/>
            <person name="Goepfert S."/>
            <person name="Peitsch M.C."/>
            <person name="Ivanov N.V."/>
        </authorList>
    </citation>
    <scope>NUCLEOTIDE SEQUENCE [LARGE SCALE GENOMIC DNA]</scope>
</reference>
<gene>
    <name evidence="3" type="primary">LOC107774620</name>
</gene>
<dbReference type="RefSeq" id="XP_016449696.1">
    <property type="nucleotide sequence ID" value="XM_016594210.2"/>
</dbReference>
<dbReference type="PaxDb" id="4097-A0A1S3YBR3"/>
<feature type="compositionally biased region" description="Basic residues" evidence="1">
    <location>
        <begin position="45"/>
        <end position="56"/>
    </location>
</feature>
<feature type="region of interest" description="Disordered" evidence="1">
    <location>
        <begin position="1"/>
        <end position="26"/>
    </location>
</feature>
<sequence>MLKRQDSLMASARRQKPPPPENHHVVKSIGCMSGIFQIISKYQNKTKRLTSGRKQGKSYGSSPRRESSPQKVVGKHEKDHLKVPRSPIKSPDIRRTPNNSPGKVKKEPALVARLMGLEEIPPPADYRAEDDSNEINRRKLLQALAKCNDDLESIRKIIQSPERVSESGDSMEKRRRPGRVCAFDELTRSPFAKVKDSGRISTQQRNPLRRINKLKAYETVDFIKKFTNNEPFHMKTAATTSPICCSKAMIQSVEEVCNDIAWGQKRETGRIGLVLQDQICRDLIEELVKEMDQVFLRTLPFIACKKRLYF</sequence>
<dbReference type="AlphaFoldDB" id="A0A1S3YBR3"/>
<dbReference type="STRING" id="4097.A0A1S3YBR3"/>
<dbReference type="PANTHER" id="PTHR37234:SF1">
    <property type="entry name" value="OS03G0319200 PROTEIN"/>
    <property type="match status" value="1"/>
</dbReference>
<feature type="compositionally biased region" description="Basic and acidic residues" evidence="1">
    <location>
        <begin position="63"/>
        <end position="82"/>
    </location>
</feature>
<dbReference type="OrthoDB" id="780613at2759"/>
<dbReference type="GeneID" id="107774620"/>
<dbReference type="OMA" id="DHEYKAN"/>
<proteinExistence type="predicted"/>
<reference evidence="3" key="2">
    <citation type="submission" date="2025-08" db="UniProtKB">
        <authorList>
            <consortium name="RefSeq"/>
        </authorList>
    </citation>
    <scope>IDENTIFICATION</scope>
    <source>
        <tissue evidence="3">Leaf</tissue>
    </source>
</reference>
<evidence type="ECO:0000256" key="1">
    <source>
        <dbReference type="SAM" id="MobiDB-lite"/>
    </source>
</evidence>
<evidence type="ECO:0000313" key="3">
    <source>
        <dbReference type="RefSeq" id="XP_016449696.1"/>
    </source>
</evidence>
<accession>A0A1S3YBR3</accession>
<feature type="region of interest" description="Disordered" evidence="1">
    <location>
        <begin position="45"/>
        <end position="104"/>
    </location>
</feature>
<name>A0A1S3YBR3_TOBAC</name>
<evidence type="ECO:0000313" key="2">
    <source>
        <dbReference type="Proteomes" id="UP000790787"/>
    </source>
</evidence>
<dbReference type="PANTHER" id="PTHR37234">
    <property type="entry name" value="OS03G0319200 PROTEIN"/>
    <property type="match status" value="1"/>
</dbReference>
<dbReference type="RefSeq" id="XP_016449696.1">
    <property type="nucleotide sequence ID" value="XM_016594210.1"/>
</dbReference>
<keyword evidence="2" id="KW-1185">Reference proteome</keyword>
<dbReference type="KEGG" id="nta:107774620"/>
<dbReference type="Proteomes" id="UP000790787">
    <property type="component" value="Chromosome 11"/>
</dbReference>
<protein>
    <submittedName>
        <fullName evidence="3">Uncharacterized protein LOC107774620</fullName>
    </submittedName>
</protein>
<organism evidence="2 3">
    <name type="scientific">Nicotiana tabacum</name>
    <name type="common">Common tobacco</name>
    <dbReference type="NCBI Taxonomy" id="4097"/>
    <lineage>
        <taxon>Eukaryota</taxon>
        <taxon>Viridiplantae</taxon>
        <taxon>Streptophyta</taxon>
        <taxon>Embryophyta</taxon>
        <taxon>Tracheophyta</taxon>
        <taxon>Spermatophyta</taxon>
        <taxon>Magnoliopsida</taxon>
        <taxon>eudicotyledons</taxon>
        <taxon>Gunneridae</taxon>
        <taxon>Pentapetalae</taxon>
        <taxon>asterids</taxon>
        <taxon>lamiids</taxon>
        <taxon>Solanales</taxon>
        <taxon>Solanaceae</taxon>
        <taxon>Nicotianoideae</taxon>
        <taxon>Nicotianeae</taxon>
        <taxon>Nicotiana</taxon>
    </lineage>
</organism>